<dbReference type="PANTHER" id="PTHR32071:SF38">
    <property type="entry name" value="PSP OPERON TRANSCRIPTIONAL ACTIVATOR"/>
    <property type="match status" value="1"/>
</dbReference>
<evidence type="ECO:0000313" key="10">
    <source>
        <dbReference type="EMBL" id="MFC6198095.1"/>
    </source>
</evidence>
<evidence type="ECO:0000259" key="9">
    <source>
        <dbReference type="PROSITE" id="PS50045"/>
    </source>
</evidence>
<keyword evidence="2" id="KW-0067">ATP-binding</keyword>
<dbReference type="PROSITE" id="PS00688">
    <property type="entry name" value="SIGMA54_INTERACT_3"/>
    <property type="match status" value="1"/>
</dbReference>
<keyword evidence="1" id="KW-0547">Nucleotide-binding</keyword>
<evidence type="ECO:0000256" key="2">
    <source>
        <dbReference type="ARBA" id="ARBA00022840"/>
    </source>
</evidence>
<dbReference type="PROSITE" id="PS50045">
    <property type="entry name" value="SIGMA54_INTERACT_4"/>
    <property type="match status" value="1"/>
</dbReference>
<dbReference type="PANTHER" id="PTHR32071">
    <property type="entry name" value="TRANSCRIPTIONAL REGULATORY PROTEIN"/>
    <property type="match status" value="1"/>
</dbReference>
<evidence type="ECO:0000256" key="7">
    <source>
        <dbReference type="ARBA" id="ARBA00023163"/>
    </source>
</evidence>
<keyword evidence="11" id="KW-1185">Reference proteome</keyword>
<keyword evidence="7" id="KW-0804">Transcription</keyword>
<dbReference type="SMART" id="SM00382">
    <property type="entry name" value="AAA"/>
    <property type="match status" value="1"/>
</dbReference>
<dbReference type="PROSITE" id="PS00676">
    <property type="entry name" value="SIGMA54_INTERACT_2"/>
    <property type="match status" value="1"/>
</dbReference>
<evidence type="ECO:0000256" key="6">
    <source>
        <dbReference type="ARBA" id="ARBA00023159"/>
    </source>
</evidence>
<evidence type="ECO:0000256" key="4">
    <source>
        <dbReference type="ARBA" id="ARBA00023015"/>
    </source>
</evidence>
<dbReference type="Gene3D" id="1.10.8.60">
    <property type="match status" value="1"/>
</dbReference>
<comment type="caution">
    <text evidence="10">The sequence shown here is derived from an EMBL/GenBank/DDBJ whole genome shotgun (WGS) entry which is preliminary data.</text>
</comment>
<dbReference type="RefSeq" id="WP_377377991.1">
    <property type="nucleotide sequence ID" value="NZ_JBHSSW010000009.1"/>
</dbReference>
<dbReference type="Pfam" id="PF02954">
    <property type="entry name" value="HTH_8"/>
    <property type="match status" value="1"/>
</dbReference>
<evidence type="ECO:0000313" key="11">
    <source>
        <dbReference type="Proteomes" id="UP001596303"/>
    </source>
</evidence>
<dbReference type="InterPro" id="IPR002078">
    <property type="entry name" value="Sigma_54_int"/>
</dbReference>
<organism evidence="10 11">
    <name type="scientific">Ponticaulis profundi</name>
    <dbReference type="NCBI Taxonomy" id="2665222"/>
    <lineage>
        <taxon>Bacteria</taxon>
        <taxon>Pseudomonadati</taxon>
        <taxon>Pseudomonadota</taxon>
        <taxon>Alphaproteobacteria</taxon>
        <taxon>Hyphomonadales</taxon>
        <taxon>Hyphomonadaceae</taxon>
        <taxon>Ponticaulis</taxon>
    </lineage>
</organism>
<dbReference type="SUPFAM" id="SSF52540">
    <property type="entry name" value="P-loop containing nucleoside triphosphate hydrolases"/>
    <property type="match status" value="1"/>
</dbReference>
<dbReference type="NCBIfam" id="TIGR02974">
    <property type="entry name" value="phageshock_pspF"/>
    <property type="match status" value="1"/>
</dbReference>
<dbReference type="InterPro" id="IPR025943">
    <property type="entry name" value="Sigma_54_int_dom_ATP-bd_2"/>
</dbReference>
<dbReference type="CDD" id="cd00009">
    <property type="entry name" value="AAA"/>
    <property type="match status" value="1"/>
</dbReference>
<dbReference type="SUPFAM" id="SSF46689">
    <property type="entry name" value="Homeodomain-like"/>
    <property type="match status" value="1"/>
</dbReference>
<feature type="region of interest" description="Disordered" evidence="8">
    <location>
        <begin position="337"/>
        <end position="362"/>
    </location>
</feature>
<keyword evidence="4" id="KW-0805">Transcription regulation</keyword>
<keyword evidence="6" id="KW-0010">Activator</keyword>
<dbReference type="InterPro" id="IPR014317">
    <property type="entry name" value="Transcription_activator_PspF"/>
</dbReference>
<sequence>MIEPVSPIGESPEWLEALEKASSIAELDRSVLVIGERGTGKELIGERLHFLSKRWNGPFIKVNCAALNEELLDSELFGHEQGAFTGATKRRIGRFEQADGGTIFLDEIATASQRVQEKLLRVIEYGEFQRLGGEDVQRCDVRVTAATNIDLPTAVENGKFRADLLDRLAFDVVTLPPLRARIEDIALLADHFASRMARELGYGFPGFSASAILALEAHDWPGNVRELKNVAERLTHASLQRSMLDPIEFTPEAIDPFASPYRPRSPAQKPVRTTGEDTDPRLTPPPLEGIGIDFEAEMKFYETRLIEAALKEADGHQGKAADYLKLTYHQFRGLLRKHGMDSKRKRTREEDDTQAPRPRPSM</sequence>
<dbReference type="Gene3D" id="1.10.10.60">
    <property type="entry name" value="Homeodomain-like"/>
    <property type="match status" value="1"/>
</dbReference>
<dbReference type="InterPro" id="IPR058031">
    <property type="entry name" value="AAA_lid_NorR"/>
</dbReference>
<dbReference type="InterPro" id="IPR009057">
    <property type="entry name" value="Homeodomain-like_sf"/>
</dbReference>
<evidence type="ECO:0000256" key="5">
    <source>
        <dbReference type="ARBA" id="ARBA00023125"/>
    </source>
</evidence>
<dbReference type="EMBL" id="JBHSSW010000009">
    <property type="protein sequence ID" value="MFC6198095.1"/>
    <property type="molecule type" value="Genomic_DNA"/>
</dbReference>
<evidence type="ECO:0000256" key="8">
    <source>
        <dbReference type="SAM" id="MobiDB-lite"/>
    </source>
</evidence>
<dbReference type="InterPro" id="IPR003593">
    <property type="entry name" value="AAA+_ATPase"/>
</dbReference>
<dbReference type="Gene3D" id="3.40.50.300">
    <property type="entry name" value="P-loop containing nucleotide triphosphate hydrolases"/>
    <property type="match status" value="1"/>
</dbReference>
<accession>A0ABW1S8U2</accession>
<protein>
    <submittedName>
        <fullName evidence="10">Phage shock protein operon transcriptional activator</fullName>
    </submittedName>
</protein>
<dbReference type="Pfam" id="PF25601">
    <property type="entry name" value="AAA_lid_14"/>
    <property type="match status" value="1"/>
</dbReference>
<dbReference type="Pfam" id="PF00158">
    <property type="entry name" value="Sigma54_activat"/>
    <property type="match status" value="1"/>
</dbReference>
<gene>
    <name evidence="10" type="primary">pspF</name>
    <name evidence="10" type="ORF">ACFQDM_08395</name>
</gene>
<keyword evidence="5" id="KW-0238">DNA-binding</keyword>
<name>A0ABW1S8U2_9PROT</name>
<reference evidence="11" key="1">
    <citation type="journal article" date="2019" name="Int. J. Syst. Evol. Microbiol.">
        <title>The Global Catalogue of Microorganisms (GCM) 10K type strain sequencing project: providing services to taxonomists for standard genome sequencing and annotation.</title>
        <authorList>
            <consortium name="The Broad Institute Genomics Platform"/>
            <consortium name="The Broad Institute Genome Sequencing Center for Infectious Disease"/>
            <person name="Wu L."/>
            <person name="Ma J."/>
        </authorList>
    </citation>
    <scope>NUCLEOTIDE SEQUENCE [LARGE SCALE GENOMIC DNA]</scope>
    <source>
        <strain evidence="11">CGMCC-1.15741</strain>
    </source>
</reference>
<dbReference type="InterPro" id="IPR025944">
    <property type="entry name" value="Sigma_54_int_dom_CS"/>
</dbReference>
<evidence type="ECO:0000256" key="1">
    <source>
        <dbReference type="ARBA" id="ARBA00022741"/>
    </source>
</evidence>
<feature type="domain" description="Sigma-54 factor interaction" evidence="9">
    <location>
        <begin position="7"/>
        <end position="236"/>
    </location>
</feature>
<dbReference type="Proteomes" id="UP001596303">
    <property type="component" value="Unassembled WGS sequence"/>
</dbReference>
<feature type="region of interest" description="Disordered" evidence="8">
    <location>
        <begin position="255"/>
        <end position="289"/>
    </location>
</feature>
<proteinExistence type="predicted"/>
<dbReference type="InterPro" id="IPR027417">
    <property type="entry name" value="P-loop_NTPase"/>
</dbReference>
<dbReference type="InterPro" id="IPR002197">
    <property type="entry name" value="HTH_Fis"/>
</dbReference>
<keyword evidence="3" id="KW-0902">Two-component regulatory system</keyword>
<evidence type="ECO:0000256" key="3">
    <source>
        <dbReference type="ARBA" id="ARBA00023012"/>
    </source>
</evidence>